<proteinExistence type="predicted"/>
<dbReference type="GO" id="GO:0008972">
    <property type="term" value="F:phosphomethylpyrimidine kinase activity"/>
    <property type="evidence" value="ECO:0007669"/>
    <property type="project" value="InterPro"/>
</dbReference>
<evidence type="ECO:0000313" key="8">
    <source>
        <dbReference type="EMBL" id="MBK1878391.1"/>
    </source>
</evidence>
<name>A0A934VM22_9BACT</name>
<evidence type="ECO:0000313" key="9">
    <source>
        <dbReference type="Proteomes" id="UP000617628"/>
    </source>
</evidence>
<dbReference type="EC" id="2.7.1.49" evidence="2"/>
<dbReference type="InterPro" id="IPR004399">
    <property type="entry name" value="HMP/HMP-P_kinase_dom"/>
</dbReference>
<dbReference type="GO" id="GO:0005524">
    <property type="term" value="F:ATP binding"/>
    <property type="evidence" value="ECO:0007669"/>
    <property type="project" value="UniProtKB-KW"/>
</dbReference>
<keyword evidence="3 8" id="KW-0808">Transferase</keyword>
<dbReference type="PANTHER" id="PTHR20858:SF17">
    <property type="entry name" value="HYDROXYMETHYLPYRIMIDINE_PHOSPHOMETHYLPYRIMIDINE KINASE THI20-RELATED"/>
    <property type="match status" value="1"/>
</dbReference>
<dbReference type="GO" id="GO:0009228">
    <property type="term" value="P:thiamine biosynthetic process"/>
    <property type="evidence" value="ECO:0007669"/>
    <property type="project" value="InterPro"/>
</dbReference>
<dbReference type="AlphaFoldDB" id="A0A934VM22"/>
<dbReference type="GO" id="GO:0008902">
    <property type="term" value="F:hydroxymethylpyrimidine kinase activity"/>
    <property type="evidence" value="ECO:0007669"/>
    <property type="project" value="UniProtKB-EC"/>
</dbReference>
<dbReference type="InterPro" id="IPR013749">
    <property type="entry name" value="PM/HMP-P_kinase-1"/>
</dbReference>
<dbReference type="CDD" id="cd01169">
    <property type="entry name" value="HMPP_kinase"/>
    <property type="match status" value="1"/>
</dbReference>
<dbReference type="SUPFAM" id="SSF53613">
    <property type="entry name" value="Ribokinase-like"/>
    <property type="match status" value="1"/>
</dbReference>
<comment type="pathway">
    <text evidence="1">Cofactor biosynthesis; thiamine diphosphate biosynthesis.</text>
</comment>
<gene>
    <name evidence="8" type="primary">thiD</name>
    <name evidence="8" type="ORF">JIN87_16040</name>
</gene>
<keyword evidence="9" id="KW-1185">Reference proteome</keyword>
<dbReference type="EMBL" id="JAENIL010000030">
    <property type="protein sequence ID" value="MBK1878391.1"/>
    <property type="molecule type" value="Genomic_DNA"/>
</dbReference>
<keyword evidence="4" id="KW-0547">Nucleotide-binding</keyword>
<dbReference type="FunFam" id="3.40.1190.20:FF:000003">
    <property type="entry name" value="Phosphomethylpyrimidine kinase ThiD"/>
    <property type="match status" value="1"/>
</dbReference>
<dbReference type="InterPro" id="IPR029056">
    <property type="entry name" value="Ribokinase-like"/>
</dbReference>
<reference evidence="8" key="1">
    <citation type="submission" date="2021-01" db="EMBL/GenBank/DDBJ databases">
        <title>Modified the classification status of verrucomicrobia.</title>
        <authorList>
            <person name="Feng X."/>
        </authorList>
    </citation>
    <scope>NUCLEOTIDE SEQUENCE</scope>
    <source>
        <strain evidence="8">KCTC 13126</strain>
    </source>
</reference>
<feature type="domain" description="Pyridoxamine kinase/Phosphomethylpyrimidine kinase" evidence="7">
    <location>
        <begin position="16"/>
        <end position="252"/>
    </location>
</feature>
<evidence type="ECO:0000256" key="2">
    <source>
        <dbReference type="ARBA" id="ARBA00012135"/>
    </source>
</evidence>
<dbReference type="Pfam" id="PF08543">
    <property type="entry name" value="Phos_pyr_kin"/>
    <property type="match status" value="1"/>
</dbReference>
<evidence type="ECO:0000256" key="3">
    <source>
        <dbReference type="ARBA" id="ARBA00022679"/>
    </source>
</evidence>
<dbReference type="Proteomes" id="UP000617628">
    <property type="component" value="Unassembled WGS sequence"/>
</dbReference>
<dbReference type="NCBIfam" id="TIGR00097">
    <property type="entry name" value="HMP-P_kinase"/>
    <property type="match status" value="1"/>
</dbReference>
<organism evidence="8 9">
    <name type="scientific">Pelagicoccus mobilis</name>
    <dbReference type="NCBI Taxonomy" id="415221"/>
    <lineage>
        <taxon>Bacteria</taxon>
        <taxon>Pseudomonadati</taxon>
        <taxon>Verrucomicrobiota</taxon>
        <taxon>Opitutia</taxon>
        <taxon>Puniceicoccales</taxon>
        <taxon>Pelagicoccaceae</taxon>
        <taxon>Pelagicoccus</taxon>
    </lineage>
</organism>
<evidence type="ECO:0000259" key="7">
    <source>
        <dbReference type="Pfam" id="PF08543"/>
    </source>
</evidence>
<evidence type="ECO:0000256" key="1">
    <source>
        <dbReference type="ARBA" id="ARBA00004948"/>
    </source>
</evidence>
<dbReference type="Gene3D" id="3.40.1190.20">
    <property type="match status" value="1"/>
</dbReference>
<evidence type="ECO:0000256" key="5">
    <source>
        <dbReference type="ARBA" id="ARBA00022777"/>
    </source>
</evidence>
<sequence>MSDSTPPAALSIAGSDSGGNAGIQADLLSFAANGVYGTTAITCLTAQNPTGVSAIHTAPAEFVDAQISQVLDFYPIKAIKTGMLFNREIIMAVARRLERAPLISIVVDPVSVATSGHVLLQDDALDALKIHLLPLARVVTPNLDEAKLLLGREIQNVEEMDQAAIDLAKAYQATALVKGGHLEGEDLIDVVATPSGETHHFHQTRIQEIDTHGSGCTLSSATAAQIAKGNTALDAISIARDYLRRGMESPVTLPQSPFINHLP</sequence>
<protein>
    <recommendedName>
        <fullName evidence="2">hydroxymethylpyrimidine kinase</fullName>
        <ecNumber evidence="2">2.7.1.49</ecNumber>
    </recommendedName>
</protein>
<keyword evidence="5 8" id="KW-0418">Kinase</keyword>
<dbReference type="PANTHER" id="PTHR20858">
    <property type="entry name" value="PHOSPHOMETHYLPYRIMIDINE KINASE"/>
    <property type="match status" value="1"/>
</dbReference>
<accession>A0A934VM22</accession>
<keyword evidence="6" id="KW-0067">ATP-binding</keyword>
<dbReference type="GO" id="GO:0005829">
    <property type="term" value="C:cytosol"/>
    <property type="evidence" value="ECO:0007669"/>
    <property type="project" value="TreeGrafter"/>
</dbReference>
<dbReference type="RefSeq" id="WP_200356603.1">
    <property type="nucleotide sequence ID" value="NZ_JAENIL010000030.1"/>
</dbReference>
<comment type="caution">
    <text evidence="8">The sequence shown here is derived from an EMBL/GenBank/DDBJ whole genome shotgun (WGS) entry which is preliminary data.</text>
</comment>
<evidence type="ECO:0000256" key="6">
    <source>
        <dbReference type="ARBA" id="ARBA00022840"/>
    </source>
</evidence>
<evidence type="ECO:0000256" key="4">
    <source>
        <dbReference type="ARBA" id="ARBA00022741"/>
    </source>
</evidence>